<keyword evidence="5 7" id="KW-0233">DNA recombination</keyword>
<dbReference type="STRING" id="1798543.A2898_00295"/>
<comment type="function">
    <text evidence="7">May play a role in DNA repair. It seems to be involved in an RecBC-independent recombinational process of DNA repair. It may act with RecF and RecO.</text>
</comment>
<dbReference type="InterPro" id="IPR000093">
    <property type="entry name" value="DNA_Rcmb_RecR"/>
</dbReference>
<name>A0A1G2B5C2_9BACT</name>
<accession>A0A1G2B5C2</accession>
<dbReference type="InterPro" id="IPR034137">
    <property type="entry name" value="TOPRIM_RecR"/>
</dbReference>
<dbReference type="NCBIfam" id="TIGR00615">
    <property type="entry name" value="recR"/>
    <property type="match status" value="1"/>
</dbReference>
<dbReference type="GO" id="GO:0008270">
    <property type="term" value="F:zinc ion binding"/>
    <property type="evidence" value="ECO:0007669"/>
    <property type="project" value="UniProtKB-KW"/>
</dbReference>
<dbReference type="InterPro" id="IPR015967">
    <property type="entry name" value="Rcmb_RecR_Znf"/>
</dbReference>
<evidence type="ECO:0000256" key="2">
    <source>
        <dbReference type="ARBA" id="ARBA00022763"/>
    </source>
</evidence>
<dbReference type="HAMAP" id="MF_00017">
    <property type="entry name" value="RecR"/>
    <property type="match status" value="1"/>
</dbReference>
<dbReference type="InterPro" id="IPR006171">
    <property type="entry name" value="TOPRIM_dom"/>
</dbReference>
<keyword evidence="2 7" id="KW-0227">DNA damage</keyword>
<evidence type="ECO:0000256" key="5">
    <source>
        <dbReference type="ARBA" id="ARBA00023172"/>
    </source>
</evidence>
<organism evidence="9 10">
    <name type="scientific">Candidatus Kerfeldbacteria bacterium RIFCSPLOWO2_01_FULL_48_11</name>
    <dbReference type="NCBI Taxonomy" id="1798543"/>
    <lineage>
        <taxon>Bacteria</taxon>
        <taxon>Candidatus Kerfeldiibacteriota</taxon>
    </lineage>
</organism>
<dbReference type="GO" id="GO:0003677">
    <property type="term" value="F:DNA binding"/>
    <property type="evidence" value="ECO:0007669"/>
    <property type="project" value="UniProtKB-UniRule"/>
</dbReference>
<dbReference type="GO" id="GO:0006310">
    <property type="term" value="P:DNA recombination"/>
    <property type="evidence" value="ECO:0007669"/>
    <property type="project" value="UniProtKB-UniRule"/>
</dbReference>
<feature type="domain" description="Toprim" evidence="8">
    <location>
        <begin position="80"/>
        <end position="177"/>
    </location>
</feature>
<evidence type="ECO:0000256" key="6">
    <source>
        <dbReference type="ARBA" id="ARBA00023204"/>
    </source>
</evidence>
<comment type="similarity">
    <text evidence="7">Belongs to the RecR family.</text>
</comment>
<evidence type="ECO:0000256" key="4">
    <source>
        <dbReference type="ARBA" id="ARBA00022833"/>
    </source>
</evidence>
<dbReference type="InterPro" id="IPR023627">
    <property type="entry name" value="Rcmb_RecR"/>
</dbReference>
<protein>
    <recommendedName>
        <fullName evidence="7">Recombination protein RecR</fullName>
    </recommendedName>
</protein>
<dbReference type="PROSITE" id="PS01300">
    <property type="entry name" value="RECR"/>
    <property type="match status" value="1"/>
</dbReference>
<evidence type="ECO:0000256" key="7">
    <source>
        <dbReference type="HAMAP-Rule" id="MF_00017"/>
    </source>
</evidence>
<evidence type="ECO:0000256" key="1">
    <source>
        <dbReference type="ARBA" id="ARBA00022723"/>
    </source>
</evidence>
<dbReference type="Gene3D" id="3.40.1360.10">
    <property type="match status" value="1"/>
</dbReference>
<dbReference type="GO" id="GO:0006281">
    <property type="term" value="P:DNA repair"/>
    <property type="evidence" value="ECO:0007669"/>
    <property type="project" value="UniProtKB-UniRule"/>
</dbReference>
<dbReference type="SMART" id="SM00493">
    <property type="entry name" value="TOPRIM"/>
    <property type="match status" value="1"/>
</dbReference>
<sequence length="201" mass="22407">MQYPKPIQTLIDFFRTLPGVGTKTAERFVLHLVGIPDKQRIEFAKAIHEIQNVLHRCRLCSRIDTHDPCAICADGRRDQSIICVVSDQQDVMAIEKTNEFHGVYHVLGGALNPIEGITPDQLTIDKLVERIKNAKLKVKEIILATNPDIEGESTAMFIARKIKPLHILVSRLARGLPVGSHVEYADDVTLSDALKGRSRVA</sequence>
<dbReference type="Pfam" id="PF21176">
    <property type="entry name" value="RecR_HhH"/>
    <property type="match status" value="1"/>
</dbReference>
<dbReference type="Gene3D" id="6.10.250.240">
    <property type="match status" value="1"/>
</dbReference>
<dbReference type="Proteomes" id="UP000179164">
    <property type="component" value="Unassembled WGS sequence"/>
</dbReference>
<evidence type="ECO:0000313" key="9">
    <source>
        <dbReference type="EMBL" id="OGY84394.1"/>
    </source>
</evidence>
<dbReference type="EMBL" id="MHKE01000008">
    <property type="protein sequence ID" value="OGY84394.1"/>
    <property type="molecule type" value="Genomic_DNA"/>
</dbReference>
<evidence type="ECO:0000256" key="3">
    <source>
        <dbReference type="ARBA" id="ARBA00022771"/>
    </source>
</evidence>
<dbReference type="Pfam" id="PF13662">
    <property type="entry name" value="Toprim_4"/>
    <property type="match status" value="1"/>
</dbReference>
<evidence type="ECO:0000313" key="10">
    <source>
        <dbReference type="Proteomes" id="UP000179164"/>
    </source>
</evidence>
<dbReference type="PANTHER" id="PTHR30446">
    <property type="entry name" value="RECOMBINATION PROTEIN RECR"/>
    <property type="match status" value="1"/>
</dbReference>
<feature type="zinc finger region" description="C4-type" evidence="7">
    <location>
        <begin position="57"/>
        <end position="72"/>
    </location>
</feature>
<reference evidence="9 10" key="1">
    <citation type="journal article" date="2016" name="Nat. Commun.">
        <title>Thousands of microbial genomes shed light on interconnected biogeochemical processes in an aquifer system.</title>
        <authorList>
            <person name="Anantharaman K."/>
            <person name="Brown C.T."/>
            <person name="Hug L.A."/>
            <person name="Sharon I."/>
            <person name="Castelle C.J."/>
            <person name="Probst A.J."/>
            <person name="Thomas B.C."/>
            <person name="Singh A."/>
            <person name="Wilkins M.J."/>
            <person name="Karaoz U."/>
            <person name="Brodie E.L."/>
            <person name="Williams K.H."/>
            <person name="Hubbard S.S."/>
            <person name="Banfield J.F."/>
        </authorList>
    </citation>
    <scope>NUCLEOTIDE SEQUENCE [LARGE SCALE GENOMIC DNA]</scope>
</reference>
<keyword evidence="3 7" id="KW-0863">Zinc-finger</keyword>
<dbReference type="Pfam" id="PF21175">
    <property type="entry name" value="RecR_C"/>
    <property type="match status" value="1"/>
</dbReference>
<proteinExistence type="inferred from homology"/>
<evidence type="ECO:0000259" key="8">
    <source>
        <dbReference type="PROSITE" id="PS50880"/>
    </source>
</evidence>
<keyword evidence="4 7" id="KW-0862">Zinc</keyword>
<gene>
    <name evidence="7" type="primary">recR</name>
    <name evidence="9" type="ORF">A2898_00295</name>
</gene>
<dbReference type="PANTHER" id="PTHR30446:SF0">
    <property type="entry name" value="RECOMBINATION PROTEIN RECR"/>
    <property type="match status" value="1"/>
</dbReference>
<keyword evidence="6 7" id="KW-0234">DNA repair</keyword>
<keyword evidence="1 7" id="KW-0479">Metal-binding</keyword>
<dbReference type="PROSITE" id="PS50880">
    <property type="entry name" value="TOPRIM"/>
    <property type="match status" value="1"/>
</dbReference>
<dbReference type="CDD" id="cd01025">
    <property type="entry name" value="TOPRIM_recR"/>
    <property type="match status" value="1"/>
</dbReference>
<dbReference type="SUPFAM" id="SSF111304">
    <property type="entry name" value="Recombination protein RecR"/>
    <property type="match status" value="1"/>
</dbReference>
<comment type="caution">
    <text evidence="9">The sequence shown here is derived from an EMBL/GenBank/DDBJ whole genome shotgun (WGS) entry which is preliminary data.</text>
</comment>
<dbReference type="Gene3D" id="1.10.8.420">
    <property type="entry name" value="RecR Domain 1"/>
    <property type="match status" value="1"/>
</dbReference>
<dbReference type="AlphaFoldDB" id="A0A1G2B5C2"/>